<dbReference type="EMBL" id="CAKXYY010000002">
    <property type="protein sequence ID" value="CAH2350906.1"/>
    <property type="molecule type" value="Genomic_DNA"/>
</dbReference>
<proteinExistence type="predicted"/>
<feature type="coiled-coil region" evidence="1">
    <location>
        <begin position="118"/>
        <end position="157"/>
    </location>
</feature>
<dbReference type="AlphaFoldDB" id="A0A9P0QLU6"/>
<reference evidence="2" key="1">
    <citation type="submission" date="2022-03" db="EMBL/GenBank/DDBJ databases">
        <authorList>
            <person name="Legras J.-L."/>
            <person name="Devillers H."/>
            <person name="Grondin C."/>
        </authorList>
    </citation>
    <scope>NUCLEOTIDE SEQUENCE</scope>
    <source>
        <strain evidence="2">CLIB 1423</strain>
    </source>
</reference>
<evidence type="ECO:0000313" key="3">
    <source>
        <dbReference type="Proteomes" id="UP000837801"/>
    </source>
</evidence>
<dbReference type="Proteomes" id="UP000837801">
    <property type="component" value="Unassembled WGS sequence"/>
</dbReference>
<protein>
    <recommendedName>
        <fullName evidence="4">Yippee domain-containing protein</fullName>
    </recommendedName>
</protein>
<evidence type="ECO:0008006" key="4">
    <source>
        <dbReference type="Google" id="ProtNLM"/>
    </source>
</evidence>
<keyword evidence="1" id="KW-0175">Coiled coil</keyword>
<sequence>MKYACESCNTQISDFDVTEVFVCNGEATYLVDNVANIKLNDSYGCVQNNIFGCVNVGGIDCSTCGCQVGMQLLNKDIRDQFIFDDDLCGSDMFRSFSKHDQSTISSSNLDEFVYALELLEVENTNKSHKITLDNEQNKSTQNSLEEYASALEVLETENMYRLQVSTLRNRLLRNTMDQLKLNSMIPVVNDHGNFVFQGIFLLLSHSISVAKE</sequence>
<keyword evidence="3" id="KW-1185">Reference proteome</keyword>
<organism evidence="2 3">
    <name type="scientific">[Candida] railenensis</name>
    <dbReference type="NCBI Taxonomy" id="45579"/>
    <lineage>
        <taxon>Eukaryota</taxon>
        <taxon>Fungi</taxon>
        <taxon>Dikarya</taxon>
        <taxon>Ascomycota</taxon>
        <taxon>Saccharomycotina</taxon>
        <taxon>Pichiomycetes</taxon>
        <taxon>Debaryomycetaceae</taxon>
        <taxon>Kurtzmaniella</taxon>
    </lineage>
</organism>
<name>A0A9P0QLU6_9ASCO</name>
<comment type="caution">
    <text evidence="2">The sequence shown here is derived from an EMBL/GenBank/DDBJ whole genome shotgun (WGS) entry which is preliminary data.</text>
</comment>
<evidence type="ECO:0000313" key="2">
    <source>
        <dbReference type="EMBL" id="CAH2350906.1"/>
    </source>
</evidence>
<accession>A0A9P0QLU6</accession>
<gene>
    <name evidence="2" type="ORF">CLIB1423_02S07822</name>
</gene>
<evidence type="ECO:0000256" key="1">
    <source>
        <dbReference type="SAM" id="Coils"/>
    </source>
</evidence>